<protein>
    <submittedName>
        <fullName evidence="2">Uncharacterized protein</fullName>
    </submittedName>
</protein>
<dbReference type="STRING" id="264951.A0A443HMZ1"/>
<evidence type="ECO:0000313" key="3">
    <source>
        <dbReference type="Proteomes" id="UP000283841"/>
    </source>
</evidence>
<keyword evidence="3" id="KW-1185">Reference proteome</keyword>
<reference evidence="2 3" key="1">
    <citation type="journal article" date="2018" name="Front. Microbiol.">
        <title>Genomic and genetic insights into a cosmopolitan fungus, Paecilomyces variotii (Eurotiales).</title>
        <authorList>
            <person name="Urquhart A.S."/>
            <person name="Mondo S.J."/>
            <person name="Makela M.R."/>
            <person name="Hane J.K."/>
            <person name="Wiebenga A."/>
            <person name="He G."/>
            <person name="Mihaltcheva S."/>
            <person name="Pangilinan J."/>
            <person name="Lipzen A."/>
            <person name="Barry K."/>
            <person name="de Vries R.P."/>
            <person name="Grigoriev I.V."/>
            <person name="Idnurm A."/>
        </authorList>
    </citation>
    <scope>NUCLEOTIDE SEQUENCE [LARGE SCALE GENOMIC DNA]</scope>
    <source>
        <strain evidence="2 3">CBS 101075</strain>
    </source>
</reference>
<evidence type="ECO:0000313" key="2">
    <source>
        <dbReference type="EMBL" id="RWQ93174.1"/>
    </source>
</evidence>
<dbReference type="GeneID" id="39598426"/>
<feature type="compositionally biased region" description="Basic residues" evidence="1">
    <location>
        <begin position="412"/>
        <end position="422"/>
    </location>
</feature>
<accession>A0A443HMZ1</accession>
<feature type="region of interest" description="Disordered" evidence="1">
    <location>
        <begin position="403"/>
        <end position="422"/>
    </location>
</feature>
<gene>
    <name evidence="2" type="ORF">C8Q69DRAFT_446679</name>
</gene>
<dbReference type="VEuPathDB" id="FungiDB:C8Q69DRAFT_446679"/>
<dbReference type="Proteomes" id="UP000283841">
    <property type="component" value="Unassembled WGS sequence"/>
</dbReference>
<dbReference type="RefSeq" id="XP_028482819.1">
    <property type="nucleotide sequence ID" value="XM_028629149.1"/>
</dbReference>
<comment type="caution">
    <text evidence="2">The sequence shown here is derived from an EMBL/GenBank/DDBJ whole genome shotgun (WGS) entry which is preliminary data.</text>
</comment>
<dbReference type="AlphaFoldDB" id="A0A443HMZ1"/>
<evidence type="ECO:0000256" key="1">
    <source>
        <dbReference type="SAM" id="MobiDB-lite"/>
    </source>
</evidence>
<proteinExistence type="predicted"/>
<organism evidence="2 3">
    <name type="scientific">Byssochlamys spectabilis</name>
    <name type="common">Paecilomyces variotii</name>
    <dbReference type="NCBI Taxonomy" id="264951"/>
    <lineage>
        <taxon>Eukaryota</taxon>
        <taxon>Fungi</taxon>
        <taxon>Dikarya</taxon>
        <taxon>Ascomycota</taxon>
        <taxon>Pezizomycotina</taxon>
        <taxon>Eurotiomycetes</taxon>
        <taxon>Eurotiomycetidae</taxon>
        <taxon>Eurotiales</taxon>
        <taxon>Thermoascaceae</taxon>
        <taxon>Paecilomyces</taxon>
    </lineage>
</organism>
<name>A0A443HMZ1_BYSSP</name>
<dbReference type="EMBL" id="RCNU01000010">
    <property type="protein sequence ID" value="RWQ93174.1"/>
    <property type="molecule type" value="Genomic_DNA"/>
</dbReference>
<sequence length="460" mass="51008">MHFACLSFSFLALKGHIDDYKRITNERLEPADSELLITSLLSTLRLIRFEDPGYANNQMVYLLTGEGKEDSAGVIGKYACLLGMLQAEQSLESVWNTLKQHLIPGCNQRLIAASYACVTAFIDTGRLKEAMLCLTEISERASNTLPEISTESRLIHLLIDHHLSDKLFELAGKENCMALLDSQLRTIEMRLGLGWHNAQSCHSMIDDSLHPIGSQPFLTVDGDHVGLHTTQRFVEEIRALGCSNSSSDLGRIAELLDEHEGEDIPLCTQHMGSWDNQFAWMPQRSPIEFSHCLSAPGHNTRIPWDPASLGLVCARLDCQGKPMADEHTLHLLQLGYLCMRPASDIEQSEWISSGHIVAWDRVNGGFVAIFVGKGHGVISSGYLPSSLPSPSRVQAEYRGVSRTSKGTGVISPRRRSKPRTKTMKHWAISANCRGKSGKLAVVERLGTFVGCHDLQQRIDR</sequence>